<proteinExistence type="predicted"/>
<evidence type="ECO:0000313" key="2">
    <source>
        <dbReference type="Proteomes" id="UP000029120"/>
    </source>
</evidence>
<dbReference type="OrthoDB" id="1931152at2759"/>
<evidence type="ECO:0000313" key="1">
    <source>
        <dbReference type="EMBL" id="KFK28545.1"/>
    </source>
</evidence>
<dbReference type="Gramene" id="KFK28545">
    <property type="protein sequence ID" value="KFK28545"/>
    <property type="gene ID" value="AALP_AA7G010500"/>
</dbReference>
<reference evidence="2" key="1">
    <citation type="journal article" date="2015" name="Nat. Plants">
        <title>Genome expansion of Arabis alpina linked with retrotransposition and reduced symmetric DNA methylation.</title>
        <authorList>
            <person name="Willing E.M."/>
            <person name="Rawat V."/>
            <person name="Mandakova T."/>
            <person name="Maumus F."/>
            <person name="James G.V."/>
            <person name="Nordstroem K.J."/>
            <person name="Becker C."/>
            <person name="Warthmann N."/>
            <person name="Chica C."/>
            <person name="Szarzynska B."/>
            <person name="Zytnicki M."/>
            <person name="Albani M.C."/>
            <person name="Kiefer C."/>
            <person name="Bergonzi S."/>
            <person name="Castaings L."/>
            <person name="Mateos J.L."/>
            <person name="Berns M.C."/>
            <person name="Bujdoso N."/>
            <person name="Piofczyk T."/>
            <person name="de Lorenzo L."/>
            <person name="Barrero-Sicilia C."/>
            <person name="Mateos I."/>
            <person name="Piednoel M."/>
            <person name="Hagmann J."/>
            <person name="Chen-Min-Tao R."/>
            <person name="Iglesias-Fernandez R."/>
            <person name="Schuster S.C."/>
            <person name="Alonso-Blanco C."/>
            <person name="Roudier F."/>
            <person name="Carbonero P."/>
            <person name="Paz-Ares J."/>
            <person name="Davis S.J."/>
            <person name="Pecinka A."/>
            <person name="Quesneville H."/>
            <person name="Colot V."/>
            <person name="Lysak M.A."/>
            <person name="Weigel D."/>
            <person name="Coupland G."/>
            <person name="Schneeberger K."/>
        </authorList>
    </citation>
    <scope>NUCLEOTIDE SEQUENCE [LARGE SCALE GENOMIC DNA]</scope>
    <source>
        <strain evidence="2">cv. Pajares</strain>
    </source>
</reference>
<organism evidence="1 2">
    <name type="scientific">Arabis alpina</name>
    <name type="common">Alpine rock-cress</name>
    <dbReference type="NCBI Taxonomy" id="50452"/>
    <lineage>
        <taxon>Eukaryota</taxon>
        <taxon>Viridiplantae</taxon>
        <taxon>Streptophyta</taxon>
        <taxon>Embryophyta</taxon>
        <taxon>Tracheophyta</taxon>
        <taxon>Spermatophyta</taxon>
        <taxon>Magnoliopsida</taxon>
        <taxon>eudicotyledons</taxon>
        <taxon>Gunneridae</taxon>
        <taxon>Pentapetalae</taxon>
        <taxon>rosids</taxon>
        <taxon>malvids</taxon>
        <taxon>Brassicales</taxon>
        <taxon>Brassicaceae</taxon>
        <taxon>Arabideae</taxon>
        <taxon>Arabis</taxon>
    </lineage>
</organism>
<sequence length="133" mass="15164">MDLALHFPVIKQGFRRGRSANLFMYELTEFRQIADAHSPRAFSGDRRAWPQEKAPRSKKGFVCCKKESDQSKMKQEEIISLFRRIQASISKGDSVGGIEEDKNRDGTTENVPLSKVILDILEKPRKNTEGNQP</sequence>
<dbReference type="EMBL" id="CM002875">
    <property type="protein sequence ID" value="KFK28545.1"/>
    <property type="molecule type" value="Genomic_DNA"/>
</dbReference>
<dbReference type="AlphaFoldDB" id="A0A087GF93"/>
<dbReference type="Proteomes" id="UP000029120">
    <property type="component" value="Chromosome 7"/>
</dbReference>
<name>A0A087GF93_ARAAL</name>
<gene>
    <name evidence="1" type="ordered locus">AALP_Aa7g010500</name>
</gene>
<keyword evidence="2" id="KW-1185">Reference proteome</keyword>
<accession>A0A087GF93</accession>
<protein>
    <submittedName>
        <fullName evidence="1">Uncharacterized protein</fullName>
    </submittedName>
</protein>